<evidence type="ECO:0000313" key="3">
    <source>
        <dbReference type="Proteomes" id="UP000481861"/>
    </source>
</evidence>
<feature type="compositionally biased region" description="Basic residues" evidence="1">
    <location>
        <begin position="29"/>
        <end position="41"/>
    </location>
</feature>
<gene>
    <name evidence="2" type="ORF">BDV95DRAFT_565239</name>
</gene>
<dbReference type="EMBL" id="JAADJZ010000006">
    <property type="protein sequence ID" value="KAF2874015.1"/>
    <property type="molecule type" value="Genomic_DNA"/>
</dbReference>
<dbReference type="Proteomes" id="UP000481861">
    <property type="component" value="Unassembled WGS sequence"/>
</dbReference>
<evidence type="ECO:0000313" key="2">
    <source>
        <dbReference type="EMBL" id="KAF2874015.1"/>
    </source>
</evidence>
<evidence type="ECO:0000256" key="1">
    <source>
        <dbReference type="SAM" id="MobiDB-lite"/>
    </source>
</evidence>
<comment type="caution">
    <text evidence="2">The sequence shown here is derived from an EMBL/GenBank/DDBJ whole genome shotgun (WGS) entry which is preliminary data.</text>
</comment>
<reference evidence="2 3" key="1">
    <citation type="submission" date="2020-01" db="EMBL/GenBank/DDBJ databases">
        <authorList>
            <consortium name="DOE Joint Genome Institute"/>
            <person name="Haridas S."/>
            <person name="Albert R."/>
            <person name="Binder M."/>
            <person name="Bloem J."/>
            <person name="Labutti K."/>
            <person name="Salamov A."/>
            <person name="Andreopoulos B."/>
            <person name="Baker S.E."/>
            <person name="Barry K."/>
            <person name="Bills G."/>
            <person name="Bluhm B.H."/>
            <person name="Cannon C."/>
            <person name="Castanera R."/>
            <person name="Culley D.E."/>
            <person name="Daum C."/>
            <person name="Ezra D."/>
            <person name="Gonzalez J.B."/>
            <person name="Henrissat B."/>
            <person name="Kuo A."/>
            <person name="Liang C."/>
            <person name="Lipzen A."/>
            <person name="Lutzoni F."/>
            <person name="Magnuson J."/>
            <person name="Mondo S."/>
            <person name="Nolan M."/>
            <person name="Ohm R."/>
            <person name="Pangilinan J."/>
            <person name="Park H.-J.H."/>
            <person name="Ramirez L."/>
            <person name="Alfaro M."/>
            <person name="Sun H."/>
            <person name="Tritt A."/>
            <person name="Yoshinaga Y."/>
            <person name="Zwiers L.-H.L."/>
            <person name="Turgeon B.G."/>
            <person name="Goodwin S.B."/>
            <person name="Spatafora J.W."/>
            <person name="Crous P.W."/>
            <person name="Grigoriev I.V."/>
        </authorList>
    </citation>
    <scope>NUCLEOTIDE SEQUENCE [LARGE SCALE GENOMIC DNA]</scope>
    <source>
        <strain evidence="2 3">CBS 611.86</strain>
    </source>
</reference>
<feature type="compositionally biased region" description="Basic and acidic residues" evidence="1">
    <location>
        <begin position="12"/>
        <end position="28"/>
    </location>
</feature>
<dbReference type="PANTHER" id="PTHR37540">
    <property type="entry name" value="TRANSCRIPTION FACTOR (ACR-2), PUTATIVE-RELATED-RELATED"/>
    <property type="match status" value="1"/>
</dbReference>
<dbReference type="PANTHER" id="PTHR37540:SF5">
    <property type="entry name" value="TRANSCRIPTION FACTOR DOMAIN-CONTAINING PROTEIN"/>
    <property type="match status" value="1"/>
</dbReference>
<organism evidence="2 3">
    <name type="scientific">Massariosphaeria phaeospora</name>
    <dbReference type="NCBI Taxonomy" id="100035"/>
    <lineage>
        <taxon>Eukaryota</taxon>
        <taxon>Fungi</taxon>
        <taxon>Dikarya</taxon>
        <taxon>Ascomycota</taxon>
        <taxon>Pezizomycotina</taxon>
        <taxon>Dothideomycetes</taxon>
        <taxon>Pleosporomycetidae</taxon>
        <taxon>Pleosporales</taxon>
        <taxon>Pleosporales incertae sedis</taxon>
        <taxon>Massariosphaeria</taxon>
    </lineage>
</organism>
<keyword evidence="3" id="KW-1185">Reference proteome</keyword>
<protein>
    <submittedName>
        <fullName evidence="2">Uncharacterized protein</fullName>
    </submittedName>
</protein>
<feature type="compositionally biased region" description="Polar residues" evidence="1">
    <location>
        <begin position="69"/>
        <end position="106"/>
    </location>
</feature>
<proteinExistence type="predicted"/>
<dbReference type="AlphaFoldDB" id="A0A7C8MDK2"/>
<feature type="compositionally biased region" description="Polar residues" evidence="1">
    <location>
        <begin position="52"/>
        <end position="61"/>
    </location>
</feature>
<sequence length="324" mass="36250">MVNFTFVPHKGARPEKSELVKSHVMRESQRKRREAKTRRIQHASNEPHHTPTLPTQGSGTQYYVRDGRSSPSPHPTSNVAASQDSAGIAHSVSTSEAPLGSWPSSTHPIPNTQLGCLDSQVLQMPWPAECNPLAPDAVQEALQHRILDGTLPELDECREIFGQQHVPGPLADDAEGGAPETASMLTRQPSRLYPSFVSDRTSSDATWMSSGLYDRVAELVWYCTQSPRKPTYYWFQSLAAINPVSCWAQTSLLSAKILLSTAHFYCVYRDVVRGVQGQDHHYFKDRTLRLINMSFEDPETAVSDDNIAAVISMSMYEVRHTRMW</sequence>
<accession>A0A7C8MDK2</accession>
<dbReference type="OrthoDB" id="4159781at2759"/>
<name>A0A7C8MDK2_9PLEO</name>
<feature type="region of interest" description="Disordered" evidence="1">
    <location>
        <begin position="1"/>
        <end position="106"/>
    </location>
</feature>